<evidence type="ECO:0000256" key="6">
    <source>
        <dbReference type="ARBA" id="ARBA00022664"/>
    </source>
</evidence>
<dbReference type="GO" id="GO:0030145">
    <property type="term" value="F:manganese ion binding"/>
    <property type="evidence" value="ECO:0007669"/>
    <property type="project" value="EnsemblFungi"/>
</dbReference>
<dbReference type="PANTHER" id="PTHR12849:SF0">
    <property type="entry name" value="LARIAT DEBRANCHING ENZYME"/>
    <property type="match status" value="1"/>
</dbReference>
<dbReference type="GO" id="GO:0005506">
    <property type="term" value="F:iron ion binding"/>
    <property type="evidence" value="ECO:0007669"/>
    <property type="project" value="EnsemblFungi"/>
</dbReference>
<keyword evidence="17" id="KW-1185">Reference proteome</keyword>
<evidence type="ECO:0000256" key="10">
    <source>
        <dbReference type="ARBA" id="ARBA00023004"/>
    </source>
</evidence>
<comment type="cofactor">
    <cofactor evidence="3">
        <name>Fe(2+)</name>
        <dbReference type="ChEBI" id="CHEBI:29033"/>
    </cofactor>
</comment>
<feature type="domain" description="Calcineurin-like phosphoesterase" evidence="14">
    <location>
        <begin position="2"/>
        <end position="227"/>
    </location>
</feature>
<dbReference type="Pfam" id="PF00149">
    <property type="entry name" value="Metallophos"/>
    <property type="match status" value="1"/>
</dbReference>
<organism evidence="16 17">
    <name type="scientific">Babjeviella inositovora NRRL Y-12698</name>
    <dbReference type="NCBI Taxonomy" id="984486"/>
    <lineage>
        <taxon>Eukaryota</taxon>
        <taxon>Fungi</taxon>
        <taxon>Dikarya</taxon>
        <taxon>Ascomycota</taxon>
        <taxon>Saccharomycotina</taxon>
        <taxon>Pichiomycetes</taxon>
        <taxon>Serinales incertae sedis</taxon>
        <taxon>Babjeviella</taxon>
    </lineage>
</organism>
<dbReference type="EMBL" id="KV454426">
    <property type="protein sequence ID" value="ODQ82554.1"/>
    <property type="molecule type" value="Genomic_DNA"/>
</dbReference>
<evidence type="ECO:0000256" key="8">
    <source>
        <dbReference type="ARBA" id="ARBA00022801"/>
    </source>
</evidence>
<name>A0A1E3QY84_9ASCO</name>
<feature type="domain" description="Lariat debranching enzyme C-terminal" evidence="15">
    <location>
        <begin position="315"/>
        <end position="368"/>
    </location>
</feature>
<evidence type="ECO:0000259" key="14">
    <source>
        <dbReference type="Pfam" id="PF00149"/>
    </source>
</evidence>
<dbReference type="GO" id="GO:0007124">
    <property type="term" value="P:pseudohyphal growth"/>
    <property type="evidence" value="ECO:0007669"/>
    <property type="project" value="EnsemblFungi"/>
</dbReference>
<dbReference type="OrthoDB" id="407609at2759"/>
<evidence type="ECO:0000256" key="2">
    <source>
        <dbReference type="ARBA" id="ARBA00001947"/>
    </source>
</evidence>
<dbReference type="STRING" id="984486.A0A1E3QY84"/>
<evidence type="ECO:0000256" key="13">
    <source>
        <dbReference type="SAM" id="MobiDB-lite"/>
    </source>
</evidence>
<evidence type="ECO:0000259" key="15">
    <source>
        <dbReference type="Pfam" id="PF05011"/>
    </source>
</evidence>
<evidence type="ECO:0000313" key="17">
    <source>
        <dbReference type="Proteomes" id="UP000094336"/>
    </source>
</evidence>
<evidence type="ECO:0000256" key="12">
    <source>
        <dbReference type="ARBA" id="ARBA00023242"/>
    </source>
</evidence>
<comment type="similarity">
    <text evidence="5">Belongs to the lariat debranching enzyme family.</text>
</comment>
<proteinExistence type="inferred from homology"/>
<reference evidence="17" key="1">
    <citation type="submission" date="2016-05" db="EMBL/GenBank/DDBJ databases">
        <title>Comparative genomics of biotechnologically important yeasts.</title>
        <authorList>
            <consortium name="DOE Joint Genome Institute"/>
            <person name="Riley R."/>
            <person name="Haridas S."/>
            <person name="Wolfe K.H."/>
            <person name="Lopes M.R."/>
            <person name="Hittinger C.T."/>
            <person name="Goker M."/>
            <person name="Salamov A."/>
            <person name="Wisecaver J."/>
            <person name="Long T.M."/>
            <person name="Aerts A.L."/>
            <person name="Barry K."/>
            <person name="Choi C."/>
            <person name="Clum A."/>
            <person name="Coughlan A.Y."/>
            <person name="Deshpande S."/>
            <person name="Douglass A.P."/>
            <person name="Hanson S.J."/>
            <person name="Klenk H.-P."/>
            <person name="Labutti K."/>
            <person name="Lapidus A."/>
            <person name="Lindquist E."/>
            <person name="Lipzen A."/>
            <person name="Meier-Kolthoff J.P."/>
            <person name="Ohm R.A."/>
            <person name="Otillar R.P."/>
            <person name="Pangilinan J."/>
            <person name="Peng Y."/>
            <person name="Rokas A."/>
            <person name="Rosa C.A."/>
            <person name="Scheuner C."/>
            <person name="Sibirny A.A."/>
            <person name="Slot J.C."/>
            <person name="Stielow J.B."/>
            <person name="Sun H."/>
            <person name="Kurtzman C.P."/>
            <person name="Blackwell M."/>
            <person name="Grigoriev I.V."/>
            <person name="Jeffries T.W."/>
        </authorList>
    </citation>
    <scope>NUCLEOTIDE SEQUENCE [LARGE SCALE GENOMIC DNA]</scope>
    <source>
        <strain evidence="17">NRRL Y-12698</strain>
    </source>
</reference>
<feature type="region of interest" description="Disordered" evidence="13">
    <location>
        <begin position="294"/>
        <end position="316"/>
    </location>
</feature>
<dbReference type="GeneID" id="30149298"/>
<comment type="cofactor">
    <cofactor evidence="1">
        <name>Mn(2+)</name>
        <dbReference type="ChEBI" id="CHEBI:29035"/>
    </cofactor>
</comment>
<dbReference type="SUPFAM" id="SSF56300">
    <property type="entry name" value="Metallo-dependent phosphatases"/>
    <property type="match status" value="1"/>
</dbReference>
<dbReference type="Proteomes" id="UP000094336">
    <property type="component" value="Unassembled WGS sequence"/>
</dbReference>
<keyword evidence="6" id="KW-0507">mRNA processing</keyword>
<dbReference type="PANTHER" id="PTHR12849">
    <property type="entry name" value="RNA LARIAT DEBRANCHING ENZYME"/>
    <property type="match status" value="1"/>
</dbReference>
<evidence type="ECO:0000256" key="11">
    <source>
        <dbReference type="ARBA" id="ARBA00023211"/>
    </source>
</evidence>
<dbReference type="RefSeq" id="XP_018987882.1">
    <property type="nucleotide sequence ID" value="XM_019131445.1"/>
</dbReference>
<keyword evidence="9" id="KW-0862">Zinc</keyword>
<dbReference type="GO" id="GO:0045292">
    <property type="term" value="P:mRNA cis splicing, via spliceosome"/>
    <property type="evidence" value="ECO:0007669"/>
    <property type="project" value="EnsemblFungi"/>
</dbReference>
<dbReference type="CDD" id="cd00844">
    <property type="entry name" value="MPP_Dbr1_N"/>
    <property type="match status" value="1"/>
</dbReference>
<protein>
    <recommendedName>
        <fullName evidence="18">Lariat debranching enzyme C-terminal domain-containing protein</fullName>
    </recommendedName>
</protein>
<accession>A0A1E3QY84</accession>
<dbReference type="GO" id="GO:0005634">
    <property type="term" value="C:nucleus"/>
    <property type="evidence" value="ECO:0007669"/>
    <property type="project" value="UniProtKB-SubCell"/>
</dbReference>
<feature type="region of interest" description="Disordered" evidence="13">
    <location>
        <begin position="241"/>
        <end position="271"/>
    </location>
</feature>
<dbReference type="Pfam" id="PF05011">
    <property type="entry name" value="DBR1"/>
    <property type="match status" value="1"/>
</dbReference>
<evidence type="ECO:0000313" key="16">
    <source>
        <dbReference type="EMBL" id="ODQ82554.1"/>
    </source>
</evidence>
<dbReference type="InterPro" id="IPR029052">
    <property type="entry name" value="Metallo-depent_PP-like"/>
</dbReference>
<dbReference type="GO" id="GO:0008270">
    <property type="term" value="F:zinc ion binding"/>
    <property type="evidence" value="ECO:0007669"/>
    <property type="project" value="EnsemblFungi"/>
</dbReference>
<dbReference type="InterPro" id="IPR007708">
    <property type="entry name" value="DBR1_C"/>
</dbReference>
<evidence type="ECO:0000256" key="1">
    <source>
        <dbReference type="ARBA" id="ARBA00001936"/>
    </source>
</evidence>
<keyword evidence="8" id="KW-0378">Hydrolase</keyword>
<dbReference type="GO" id="GO:0008419">
    <property type="term" value="F:RNA lariat debranching enzyme activity"/>
    <property type="evidence" value="ECO:0007669"/>
    <property type="project" value="EnsemblFungi"/>
</dbReference>
<keyword evidence="7" id="KW-0479">Metal-binding</keyword>
<evidence type="ECO:0000256" key="9">
    <source>
        <dbReference type="ARBA" id="ARBA00022833"/>
    </source>
</evidence>
<comment type="subcellular location">
    <subcellularLocation>
        <location evidence="4">Nucleus</location>
    </subcellularLocation>
</comment>
<dbReference type="GO" id="GO:0016074">
    <property type="term" value="P:sno(s)RNA metabolic process"/>
    <property type="evidence" value="ECO:0007669"/>
    <property type="project" value="EnsemblFungi"/>
</dbReference>
<feature type="non-terminal residue" evidence="16">
    <location>
        <position position="1"/>
    </location>
</feature>
<dbReference type="GO" id="GO:0032197">
    <property type="term" value="P:retrotransposition"/>
    <property type="evidence" value="ECO:0007669"/>
    <property type="project" value="EnsemblFungi"/>
</dbReference>
<evidence type="ECO:0000256" key="5">
    <source>
        <dbReference type="ARBA" id="ARBA00006045"/>
    </source>
</evidence>
<comment type="cofactor">
    <cofactor evidence="2">
        <name>Zn(2+)</name>
        <dbReference type="ChEBI" id="CHEBI:29105"/>
    </cofactor>
</comment>
<dbReference type="AlphaFoldDB" id="A0A1E3QY84"/>
<evidence type="ECO:0000256" key="4">
    <source>
        <dbReference type="ARBA" id="ARBA00004123"/>
    </source>
</evidence>
<gene>
    <name evidence="16" type="ORF">BABINDRAFT_29256</name>
</gene>
<feature type="non-terminal residue" evidence="16">
    <location>
        <position position="370"/>
    </location>
</feature>
<keyword evidence="12" id="KW-0539">Nucleus</keyword>
<dbReference type="GO" id="GO:0006401">
    <property type="term" value="P:RNA catabolic process"/>
    <property type="evidence" value="ECO:0007669"/>
    <property type="project" value="EnsemblFungi"/>
</dbReference>
<evidence type="ECO:0000256" key="7">
    <source>
        <dbReference type="ARBA" id="ARBA00022723"/>
    </source>
</evidence>
<dbReference type="InterPro" id="IPR041816">
    <property type="entry name" value="Dbr1_N"/>
</dbReference>
<sequence>IHIAVNGCCHGELGQIYAEVMRRPQRVELLVICGDFQALRNRADLASMAVPDKYKQEGDFYQYYDGTLMAPIPTILIGGNHESSRFLKELPHGGWVAPNIYYMGYTNVVWYRGVRIGGISGIFNEHNFMADRDISQRFSPRELRSVYHVRRSDFLAMLLLRNSVLDVMLSHDWPQGIEHFGNLRALLRTKPYFKKDIETGKLGNPALRALMEELRPKFWFAAHLHVYYEAVYHHSLGENEKKNETDISNGESGNGIEKKRRRSDASGINNRDEIQLDFDTNEVILDMGCNSDEEPSMPSLNYENNPSDKKPSSPRSTQFYALDKVLPRRTFLKNMDIPICNKTHVSYQSDSFQLYYDTEYIAILRFLQRF</sequence>
<keyword evidence="11" id="KW-0464">Manganese</keyword>
<keyword evidence="10" id="KW-0408">Iron</keyword>
<evidence type="ECO:0008006" key="18">
    <source>
        <dbReference type="Google" id="ProtNLM"/>
    </source>
</evidence>
<evidence type="ECO:0000256" key="3">
    <source>
        <dbReference type="ARBA" id="ARBA00001954"/>
    </source>
</evidence>
<dbReference type="InterPro" id="IPR004843">
    <property type="entry name" value="Calcineurin-like_PHP"/>
</dbReference>